<reference evidence="3" key="1">
    <citation type="journal article" date="2020" name="Front. Microbiol.">
        <title>Gene regulatory networks of Penicillium echinulatum 2HH and Penicillium oxalicum 114-2 inferred by a computational biology approach.</title>
        <authorList>
            <person name="Lenz A.R."/>
            <person name="Galan-Vasquez E."/>
            <person name="Balbinot E."/>
            <person name="De Abreu F.P."/>
            <person name="De Oliveira N.S."/>
            <person name="Da Rosa L.O."/>
            <person name="De Avila E Silva S."/>
            <person name="Camassola M."/>
            <person name="Dillon A.J.P."/>
            <person name="Perez-Rueda E."/>
        </authorList>
    </citation>
    <scope>NUCLEOTIDE SEQUENCE</scope>
    <source>
        <strain evidence="3">S1M29</strain>
    </source>
</reference>
<feature type="transmembrane region" description="Helical" evidence="2">
    <location>
        <begin position="68"/>
        <end position="92"/>
    </location>
</feature>
<proteinExistence type="predicted"/>
<dbReference type="AlphaFoldDB" id="A0A8J8W177"/>
<gene>
    <name evidence="3" type="ORF">PECM_007174</name>
</gene>
<keyword evidence="4" id="KW-1185">Reference proteome</keyword>
<name>A0A8J8W177_9EURO</name>
<comment type="caution">
    <text evidence="3">The sequence shown here is derived from an EMBL/GenBank/DDBJ whole genome shotgun (WGS) entry which is preliminary data.</text>
</comment>
<organism evidence="3 4">
    <name type="scientific">Penicillium ucsense</name>
    <dbReference type="NCBI Taxonomy" id="2839758"/>
    <lineage>
        <taxon>Eukaryota</taxon>
        <taxon>Fungi</taxon>
        <taxon>Dikarya</taxon>
        <taxon>Ascomycota</taxon>
        <taxon>Pezizomycotina</taxon>
        <taxon>Eurotiomycetes</taxon>
        <taxon>Eurotiomycetidae</taxon>
        <taxon>Eurotiales</taxon>
        <taxon>Aspergillaceae</taxon>
        <taxon>Penicillium</taxon>
    </lineage>
</organism>
<feature type="region of interest" description="Disordered" evidence="1">
    <location>
        <begin position="1"/>
        <end position="43"/>
    </location>
</feature>
<evidence type="ECO:0000256" key="1">
    <source>
        <dbReference type="SAM" id="MobiDB-lite"/>
    </source>
</evidence>
<accession>A0A8J8W177</accession>
<keyword evidence="2" id="KW-0812">Transmembrane</keyword>
<dbReference type="Pfam" id="PF12505">
    <property type="entry name" value="DUF3712"/>
    <property type="match status" value="1"/>
</dbReference>
<evidence type="ECO:0000313" key="3">
    <source>
        <dbReference type="EMBL" id="KAF7715338.1"/>
    </source>
</evidence>
<dbReference type="EMBL" id="WIWV01000062">
    <property type="protein sequence ID" value="KAF7715338.1"/>
    <property type="molecule type" value="Genomic_DNA"/>
</dbReference>
<dbReference type="PANTHER" id="PTHR35895">
    <property type="entry name" value="CHROMOSOME 16, WHOLE GENOME SHOTGUN SEQUENCE"/>
    <property type="match status" value="1"/>
</dbReference>
<dbReference type="InterPro" id="IPR022185">
    <property type="entry name" value="DUF3712"/>
</dbReference>
<dbReference type="Proteomes" id="UP000631181">
    <property type="component" value="Unassembled WGS sequence"/>
</dbReference>
<evidence type="ECO:0000256" key="2">
    <source>
        <dbReference type="SAM" id="Phobius"/>
    </source>
</evidence>
<keyword evidence="2" id="KW-1133">Transmembrane helix</keyword>
<dbReference type="OrthoDB" id="10039566at2759"/>
<dbReference type="GO" id="GO:0000329">
    <property type="term" value="C:fungal-type vacuole membrane"/>
    <property type="evidence" value="ECO:0007669"/>
    <property type="project" value="InterPro"/>
</dbReference>
<protein>
    <submittedName>
        <fullName evidence="3">Uncharacterized protein</fullName>
    </submittedName>
</protein>
<sequence length="458" mass="49400">MGKRSVDDRPAYLSSDDAKYSLGVNRGPLPTGGDENSKLEQVDSAGGVSLATTHRTRRQRMARHWKRFWCCYLIGNIIFLAIFLPIFFLVVLPAVSQLVVNKSDLVLVNASVMQPRPDSILLTLESALDLKLALPVRIDPITLDLFNRDTGVDNSFANITIEGKTIKGNTTLGVQHQFTPLMNVSSWTSYVHNVVFQKETALSVHGSTNSYLGKIKSRVTMDKDIVSPTLDSFNGFSISDSTLLLSANGSSSTNLIGNATLPNPSILTIEIGSIILDIYSGDLVIGNATLNGLTLKPGNNTSPIQGFLDLKKIVANLGAVIKSQAAALKSGNLALKTITRSVVWNGTEVPYYTQVMHQLPLIAEVSLISVLKNTLHHLLHPDGSSGSGGGIGNLTSIISNLNLTSAVNQAKTNLNLTDRHSVSAALKRNVHLLDVFKDEHPVKRDALIDSMAKLYVGA</sequence>
<feature type="compositionally biased region" description="Basic and acidic residues" evidence="1">
    <location>
        <begin position="1"/>
        <end position="10"/>
    </location>
</feature>
<keyword evidence="2" id="KW-0472">Membrane</keyword>
<dbReference type="PANTHER" id="PTHR35895:SF2">
    <property type="match status" value="1"/>
</dbReference>
<evidence type="ECO:0000313" key="4">
    <source>
        <dbReference type="Proteomes" id="UP000631181"/>
    </source>
</evidence>
<dbReference type="InterPro" id="IPR046368">
    <property type="entry name" value="Tag1"/>
</dbReference>